<protein>
    <submittedName>
        <fullName evidence="2">Uncharacterized protein</fullName>
    </submittedName>
</protein>
<name>A0AAW1LLW4_POPJA</name>
<reference evidence="2 3" key="1">
    <citation type="journal article" date="2024" name="BMC Genomics">
        <title>De novo assembly and annotation of Popillia japonica's genome with initial clues to its potential as an invasive pest.</title>
        <authorList>
            <person name="Cucini C."/>
            <person name="Boschi S."/>
            <person name="Funari R."/>
            <person name="Cardaioli E."/>
            <person name="Iannotti N."/>
            <person name="Marturano G."/>
            <person name="Paoli F."/>
            <person name="Bruttini M."/>
            <person name="Carapelli A."/>
            <person name="Frati F."/>
            <person name="Nardi F."/>
        </authorList>
    </citation>
    <scope>NUCLEOTIDE SEQUENCE [LARGE SCALE GENOMIC DNA]</scope>
    <source>
        <strain evidence="2">DMR45628</strain>
    </source>
</reference>
<accession>A0AAW1LLW4</accession>
<evidence type="ECO:0000313" key="2">
    <source>
        <dbReference type="EMBL" id="KAK9736933.1"/>
    </source>
</evidence>
<keyword evidence="3" id="KW-1185">Reference proteome</keyword>
<evidence type="ECO:0000256" key="1">
    <source>
        <dbReference type="SAM" id="Phobius"/>
    </source>
</evidence>
<proteinExistence type="predicted"/>
<sequence>MVPPTPLHSFVLVETCFALISELIISSYASLGLLWPLSRPGFRLSPCKLEGNERKPGAVGIPFFISFFPLEGNERKPGAVGIPFFISFFPYSATRVIASVGWMVYVQRLSWDGDLLCFPFYGSGIIKLEGNERKPGAVGIPFFISFFPYSATRVIASVGWMVYVQRLSWDGDLLCFPFYGSGIIGKSNGWGSS</sequence>
<keyword evidence="1" id="KW-0812">Transmembrane</keyword>
<keyword evidence="1" id="KW-1133">Transmembrane helix</keyword>
<gene>
    <name evidence="2" type="ORF">QE152_g11169</name>
</gene>
<dbReference type="EMBL" id="JASPKY010000107">
    <property type="protein sequence ID" value="KAK9736933.1"/>
    <property type="molecule type" value="Genomic_DNA"/>
</dbReference>
<dbReference type="AlphaFoldDB" id="A0AAW1LLW4"/>
<organism evidence="2 3">
    <name type="scientific">Popillia japonica</name>
    <name type="common">Japanese beetle</name>
    <dbReference type="NCBI Taxonomy" id="7064"/>
    <lineage>
        <taxon>Eukaryota</taxon>
        <taxon>Metazoa</taxon>
        <taxon>Ecdysozoa</taxon>
        <taxon>Arthropoda</taxon>
        <taxon>Hexapoda</taxon>
        <taxon>Insecta</taxon>
        <taxon>Pterygota</taxon>
        <taxon>Neoptera</taxon>
        <taxon>Endopterygota</taxon>
        <taxon>Coleoptera</taxon>
        <taxon>Polyphaga</taxon>
        <taxon>Scarabaeiformia</taxon>
        <taxon>Scarabaeidae</taxon>
        <taxon>Rutelinae</taxon>
        <taxon>Popillia</taxon>
    </lineage>
</organism>
<comment type="caution">
    <text evidence="2">The sequence shown here is derived from an EMBL/GenBank/DDBJ whole genome shotgun (WGS) entry which is preliminary data.</text>
</comment>
<keyword evidence="1" id="KW-0472">Membrane</keyword>
<feature type="transmembrane region" description="Helical" evidence="1">
    <location>
        <begin position="12"/>
        <end position="35"/>
    </location>
</feature>
<evidence type="ECO:0000313" key="3">
    <source>
        <dbReference type="Proteomes" id="UP001458880"/>
    </source>
</evidence>
<dbReference type="Proteomes" id="UP001458880">
    <property type="component" value="Unassembled WGS sequence"/>
</dbReference>